<dbReference type="PANTHER" id="PTHR43489">
    <property type="entry name" value="ISOMERASE"/>
    <property type="match status" value="1"/>
</dbReference>
<dbReference type="Pfam" id="PF01261">
    <property type="entry name" value="AP_endonuc_2"/>
    <property type="match status" value="1"/>
</dbReference>
<comment type="caution">
    <text evidence="5">The sequence shown here is derived from an EMBL/GenBank/DDBJ whole genome shotgun (WGS) entry which is preliminary data.</text>
</comment>
<evidence type="ECO:0000256" key="3">
    <source>
        <dbReference type="PIRSR" id="PIRSR006241-50"/>
    </source>
</evidence>
<dbReference type="Proteomes" id="UP000315677">
    <property type="component" value="Unassembled WGS sequence"/>
</dbReference>
<proteinExistence type="inferred from homology"/>
<keyword evidence="5" id="KW-0670">Pyruvate</keyword>
<dbReference type="SUPFAM" id="SSF51658">
    <property type="entry name" value="Xylose isomerase-like"/>
    <property type="match status" value="1"/>
</dbReference>
<reference evidence="5 6" key="1">
    <citation type="submission" date="2019-06" db="EMBL/GenBank/DDBJ databases">
        <title>Sequencing the genomes of 1000 actinobacteria strains.</title>
        <authorList>
            <person name="Klenk H.-P."/>
        </authorList>
    </citation>
    <scope>NUCLEOTIDE SEQUENCE [LARGE SCALE GENOMIC DNA]</scope>
    <source>
        <strain evidence="5 6">DSM 45301</strain>
    </source>
</reference>
<organism evidence="5 6">
    <name type="scientific">Pseudonocardia kunmingensis</name>
    <dbReference type="NCBI Taxonomy" id="630975"/>
    <lineage>
        <taxon>Bacteria</taxon>
        <taxon>Bacillati</taxon>
        <taxon>Actinomycetota</taxon>
        <taxon>Actinomycetes</taxon>
        <taxon>Pseudonocardiales</taxon>
        <taxon>Pseudonocardiaceae</taxon>
        <taxon>Pseudonocardia</taxon>
    </lineage>
</organism>
<name>A0A543CY76_9PSEU</name>
<keyword evidence="1 2" id="KW-0413">Isomerase</keyword>
<feature type="active site" description="Proton donor/acceptor" evidence="3">
    <location>
        <position position="165"/>
    </location>
</feature>
<comment type="similarity">
    <text evidence="2">Belongs to the hyi family.</text>
</comment>
<dbReference type="GO" id="GO:0046487">
    <property type="term" value="P:glyoxylate metabolic process"/>
    <property type="evidence" value="ECO:0007669"/>
    <property type="project" value="TreeGrafter"/>
</dbReference>
<dbReference type="InterPro" id="IPR050417">
    <property type="entry name" value="Sugar_Epim/Isomerase"/>
</dbReference>
<gene>
    <name evidence="5" type="ORF">FB558_8336</name>
</gene>
<dbReference type="EMBL" id="VFPA01000008">
    <property type="protein sequence ID" value="TQM01818.1"/>
    <property type="molecule type" value="Genomic_DNA"/>
</dbReference>
<dbReference type="PIRSF" id="PIRSF006241">
    <property type="entry name" value="HyI"/>
    <property type="match status" value="1"/>
</dbReference>
<dbReference type="InterPro" id="IPR036237">
    <property type="entry name" value="Xyl_isomerase-like_sf"/>
</dbReference>
<sequence>MARIDQQAPPEQTLTHTLSYAVNCSILFTELPLLERPSAARAAGFDAVEFWWPFADAVPGDRDVDGFVTAVRDAGVALVGLNFAAGDMPSGDRGLVSWPARSTEFRDNVAVTVGIGAQLGTRAFNALYGNRVDGADPAEQDELAVHNLAAAAAAAAEIDAVVLLEPVSGAPRYPLLRAADAIAVADRVHEATGAGNVALLADLYHLTVNGDDVDAVIARHADRIGHVQIADHPGRGEPGTGGIDLDRHLAALQDAGYDGWVACEYKPTATSAESFDWLPRARRTRRTA</sequence>
<dbReference type="InterPro" id="IPR026040">
    <property type="entry name" value="HyI-like"/>
</dbReference>
<evidence type="ECO:0000313" key="5">
    <source>
        <dbReference type="EMBL" id="TQM01818.1"/>
    </source>
</evidence>
<dbReference type="Gene3D" id="3.20.20.150">
    <property type="entry name" value="Divalent-metal-dependent TIM barrel enzymes"/>
    <property type="match status" value="1"/>
</dbReference>
<evidence type="ECO:0000259" key="4">
    <source>
        <dbReference type="Pfam" id="PF01261"/>
    </source>
</evidence>
<dbReference type="AlphaFoldDB" id="A0A543CY76"/>
<feature type="domain" description="Xylose isomerase-like TIM barrel" evidence="4">
    <location>
        <begin position="39"/>
        <end position="279"/>
    </location>
</feature>
<dbReference type="InterPro" id="IPR013022">
    <property type="entry name" value="Xyl_isomerase-like_TIM-brl"/>
</dbReference>
<evidence type="ECO:0000313" key="6">
    <source>
        <dbReference type="Proteomes" id="UP000315677"/>
    </source>
</evidence>
<protein>
    <submittedName>
        <fullName evidence="5">Hydroxypyruvate isomerase</fullName>
    </submittedName>
</protein>
<evidence type="ECO:0000256" key="1">
    <source>
        <dbReference type="ARBA" id="ARBA00023235"/>
    </source>
</evidence>
<dbReference type="GO" id="GO:0008903">
    <property type="term" value="F:hydroxypyruvate isomerase activity"/>
    <property type="evidence" value="ECO:0007669"/>
    <property type="project" value="TreeGrafter"/>
</dbReference>
<keyword evidence="6" id="KW-1185">Reference proteome</keyword>
<accession>A0A543CY76</accession>
<evidence type="ECO:0000256" key="2">
    <source>
        <dbReference type="PIRNR" id="PIRNR006241"/>
    </source>
</evidence>
<dbReference type="PANTHER" id="PTHR43489:SF6">
    <property type="entry name" value="HYDROXYPYRUVATE ISOMERASE-RELATED"/>
    <property type="match status" value="1"/>
</dbReference>
<feature type="active site" description="Proton donor/acceptor" evidence="3">
    <location>
        <position position="264"/>
    </location>
</feature>